<dbReference type="Pfam" id="PF09997">
    <property type="entry name" value="DUF2238"/>
    <property type="match status" value="1"/>
</dbReference>
<protein>
    <submittedName>
        <fullName evidence="2">DUF2238 domain-containing protein</fullName>
    </submittedName>
</protein>
<evidence type="ECO:0000313" key="2">
    <source>
        <dbReference type="EMBL" id="GAA5142888.1"/>
    </source>
</evidence>
<evidence type="ECO:0000313" key="3">
    <source>
        <dbReference type="Proteomes" id="UP001499852"/>
    </source>
</evidence>
<sequence>MLFNVGKASLPLMKYLSYEKYTCLLLGLFVVWWSALAISPHYRHDWLLENVLLVPASALLFWGWKRRLFSRVSHTLIFVFLCLHEIGAHYTYEKVPYDQWWLALTGGTFNDLMGWERNHFDRLLHFLYGLLCAYPFREIFLRVARVRGFWSYFLPLDIMLSTSAIFELIEWAAATVFGGELGNAYLGTQGDAWDAHKDMALAGLGALIAMTVNAAVNKRCQRDFAREWNESLKVTAKAD</sequence>
<comment type="caution">
    <text evidence="2">The sequence shown here is derived from an EMBL/GenBank/DDBJ whole genome shotgun (WGS) entry which is preliminary data.</text>
</comment>
<dbReference type="PIRSF" id="PIRSF020606">
    <property type="entry name" value="UCP020606"/>
    <property type="match status" value="1"/>
</dbReference>
<dbReference type="InterPro" id="IPR014509">
    <property type="entry name" value="YjdF-like"/>
</dbReference>
<name>A0ABP9PB54_9BACT</name>
<organism evidence="2 3">
    <name type="scientific">Prosthecobacter algae</name>
    <dbReference type="NCBI Taxonomy" id="1144682"/>
    <lineage>
        <taxon>Bacteria</taxon>
        <taxon>Pseudomonadati</taxon>
        <taxon>Verrucomicrobiota</taxon>
        <taxon>Verrucomicrobiia</taxon>
        <taxon>Verrucomicrobiales</taxon>
        <taxon>Verrucomicrobiaceae</taxon>
        <taxon>Prosthecobacter</taxon>
    </lineage>
</organism>
<gene>
    <name evidence="2" type="ORF">GCM10023213_29630</name>
</gene>
<accession>A0ABP9PB54</accession>
<reference evidence="3" key="1">
    <citation type="journal article" date="2019" name="Int. J. Syst. Evol. Microbiol.">
        <title>The Global Catalogue of Microorganisms (GCM) 10K type strain sequencing project: providing services to taxonomists for standard genome sequencing and annotation.</title>
        <authorList>
            <consortium name="The Broad Institute Genomics Platform"/>
            <consortium name="The Broad Institute Genome Sequencing Center for Infectious Disease"/>
            <person name="Wu L."/>
            <person name="Ma J."/>
        </authorList>
    </citation>
    <scope>NUCLEOTIDE SEQUENCE [LARGE SCALE GENOMIC DNA]</scope>
    <source>
        <strain evidence="3">JCM 18053</strain>
    </source>
</reference>
<dbReference type="Proteomes" id="UP001499852">
    <property type="component" value="Unassembled WGS sequence"/>
</dbReference>
<feature type="transmembrane region" description="Helical" evidence="1">
    <location>
        <begin position="21"/>
        <end position="40"/>
    </location>
</feature>
<keyword evidence="1" id="KW-1133">Transmembrane helix</keyword>
<keyword evidence="3" id="KW-1185">Reference proteome</keyword>
<evidence type="ECO:0000256" key="1">
    <source>
        <dbReference type="SAM" id="Phobius"/>
    </source>
</evidence>
<feature type="transmembrane region" description="Helical" evidence="1">
    <location>
        <begin position="152"/>
        <end position="179"/>
    </location>
</feature>
<dbReference type="EMBL" id="BAABIA010000005">
    <property type="protein sequence ID" value="GAA5142888.1"/>
    <property type="molecule type" value="Genomic_DNA"/>
</dbReference>
<keyword evidence="1" id="KW-0812">Transmembrane</keyword>
<proteinExistence type="predicted"/>
<feature type="transmembrane region" description="Helical" evidence="1">
    <location>
        <begin position="46"/>
        <end position="64"/>
    </location>
</feature>
<keyword evidence="1" id="KW-0472">Membrane</keyword>
<dbReference type="InterPro" id="IPR058534">
    <property type="entry name" value="YjdF"/>
</dbReference>
<feature type="transmembrane region" description="Helical" evidence="1">
    <location>
        <begin position="199"/>
        <end position="216"/>
    </location>
</feature>